<sequence length="353" mass="40787">MKSRSNRNRAIVNFSTQESVASTSSTLKRKKGNNVAASTEDESTPDITNNIDMLINTSIRYILLQDYNVKPIFKADLSKLLTYQHTISKNDLDVIYKETEKRLLDIFGLKMIEINPNSYLIHSIYKHEQIHLDKTKNLFDKYLQNINSCVSLMGSDTCQSSKTVESSNNATDNEVETDDEEDNNFNKTIEGDLEKMNIDMPFDKKFEHIKRALTVISLTLIYMNEEPMLQAELIKMIELLGFNDDCILNVPHVITHNNLTAKKIVLEDLVKQNYLSKTKVSGLGPENTSTYVYDWGDRSYIEFNPVDIVQFAKKVYNEPESSIWIRIEKRALNDKRRNNFFKEKTNEQPISIE</sequence>
<dbReference type="AlphaFoldDB" id="A0A9Q0M671"/>
<comment type="caution">
    <text evidence="3">The sequence shown here is derived from an EMBL/GenBank/DDBJ whole genome shotgun (WGS) entry which is preliminary data.</text>
</comment>
<proteinExistence type="predicted"/>
<evidence type="ECO:0000313" key="4">
    <source>
        <dbReference type="Proteomes" id="UP001142055"/>
    </source>
</evidence>
<gene>
    <name evidence="3" type="ORF">RDWZM_005968</name>
</gene>
<feature type="compositionally biased region" description="Acidic residues" evidence="1">
    <location>
        <begin position="173"/>
        <end position="183"/>
    </location>
</feature>
<feature type="domain" description="MAGE" evidence="2">
    <location>
        <begin position="262"/>
        <end position="330"/>
    </location>
</feature>
<dbReference type="OMA" id="ENTIRYC"/>
<evidence type="ECO:0000259" key="2">
    <source>
        <dbReference type="PROSITE" id="PS50838"/>
    </source>
</evidence>
<feature type="region of interest" description="Disordered" evidence="1">
    <location>
        <begin position="23"/>
        <end position="42"/>
    </location>
</feature>
<accession>A0A9Q0M671</accession>
<dbReference type="EMBL" id="JAPWDV010000002">
    <property type="protein sequence ID" value="KAJ6220156.1"/>
    <property type="molecule type" value="Genomic_DNA"/>
</dbReference>
<dbReference type="PANTHER" id="PTHR11736:SF14">
    <property type="entry name" value="NSE3 HOMOLOG, SMC5-SMC6 COMPLEX COMPONENT"/>
    <property type="match status" value="1"/>
</dbReference>
<dbReference type="PANTHER" id="PTHR11736">
    <property type="entry name" value="MELANOMA-ASSOCIATED ANTIGEN MAGE ANTIGEN"/>
    <property type="match status" value="1"/>
</dbReference>
<evidence type="ECO:0000313" key="3">
    <source>
        <dbReference type="EMBL" id="KAJ6220156.1"/>
    </source>
</evidence>
<dbReference type="GO" id="GO:0005634">
    <property type="term" value="C:nucleus"/>
    <property type="evidence" value="ECO:0007669"/>
    <property type="project" value="TreeGrafter"/>
</dbReference>
<dbReference type="InterPro" id="IPR041898">
    <property type="entry name" value="MAGE_WH1"/>
</dbReference>
<dbReference type="SMART" id="SM01373">
    <property type="entry name" value="MAGE"/>
    <property type="match status" value="1"/>
</dbReference>
<dbReference type="InterPro" id="IPR002190">
    <property type="entry name" value="MHD_dom"/>
</dbReference>
<dbReference type="InterPro" id="IPR037445">
    <property type="entry name" value="MAGE"/>
</dbReference>
<dbReference type="Proteomes" id="UP001142055">
    <property type="component" value="Chromosome 2"/>
</dbReference>
<dbReference type="Gene3D" id="1.10.10.1200">
    <property type="entry name" value="MAGE homology domain, winged helix WH1 motif"/>
    <property type="match status" value="1"/>
</dbReference>
<evidence type="ECO:0000256" key="1">
    <source>
        <dbReference type="SAM" id="MobiDB-lite"/>
    </source>
</evidence>
<reference evidence="3" key="1">
    <citation type="submission" date="2022-12" db="EMBL/GenBank/DDBJ databases">
        <title>Genome assemblies of Blomia tropicalis.</title>
        <authorList>
            <person name="Cui Y."/>
        </authorList>
    </citation>
    <scope>NUCLEOTIDE SEQUENCE</scope>
    <source>
        <tissue evidence="3">Adult mites</tissue>
    </source>
</reference>
<name>A0A9Q0M671_BLOTA</name>
<dbReference type="Gene3D" id="1.10.10.1210">
    <property type="entry name" value="MAGE homology domain, winged helix WH2 motif"/>
    <property type="match status" value="1"/>
</dbReference>
<dbReference type="Pfam" id="PF01454">
    <property type="entry name" value="MAGE"/>
    <property type="match status" value="1"/>
</dbReference>
<organism evidence="3 4">
    <name type="scientific">Blomia tropicalis</name>
    <name type="common">Mite</name>
    <dbReference type="NCBI Taxonomy" id="40697"/>
    <lineage>
        <taxon>Eukaryota</taxon>
        <taxon>Metazoa</taxon>
        <taxon>Ecdysozoa</taxon>
        <taxon>Arthropoda</taxon>
        <taxon>Chelicerata</taxon>
        <taxon>Arachnida</taxon>
        <taxon>Acari</taxon>
        <taxon>Acariformes</taxon>
        <taxon>Sarcoptiformes</taxon>
        <taxon>Astigmata</taxon>
        <taxon>Glycyphagoidea</taxon>
        <taxon>Echimyopodidae</taxon>
        <taxon>Blomia</taxon>
    </lineage>
</organism>
<dbReference type="InterPro" id="IPR041899">
    <property type="entry name" value="MAGE_WH2"/>
</dbReference>
<dbReference type="PROSITE" id="PS50838">
    <property type="entry name" value="MAGE"/>
    <property type="match status" value="1"/>
</dbReference>
<protein>
    <recommendedName>
        <fullName evidence="2">MAGE domain-containing protein</fullName>
    </recommendedName>
</protein>
<keyword evidence="4" id="KW-1185">Reference proteome</keyword>
<feature type="region of interest" description="Disordered" evidence="1">
    <location>
        <begin position="159"/>
        <end position="184"/>
    </location>
</feature>